<dbReference type="InterPro" id="IPR040690">
    <property type="entry name" value="FtsX_ECD"/>
</dbReference>
<gene>
    <name evidence="14" type="ORF">BM613_07580</name>
</gene>
<keyword evidence="7 11" id="KW-1133">Transmembrane helix</keyword>
<name>A0A2U3D8M9_SULT2</name>
<evidence type="ECO:0000256" key="8">
    <source>
        <dbReference type="ARBA" id="ARBA00023136"/>
    </source>
</evidence>
<comment type="caution">
    <text evidence="14">The sequence shown here is derived from an EMBL/GenBank/DDBJ whole genome shotgun (WGS) entry which is preliminary data.</text>
</comment>
<feature type="transmembrane region" description="Helical" evidence="11">
    <location>
        <begin position="266"/>
        <end position="286"/>
    </location>
</feature>
<comment type="function">
    <text evidence="10">Part of the ABC transporter FtsEX involved in asymmetric cellular division facilitating the initiation of sporulation.</text>
</comment>
<evidence type="ECO:0000256" key="10">
    <source>
        <dbReference type="PIRNR" id="PIRNR003097"/>
    </source>
</evidence>
<dbReference type="Pfam" id="PF18075">
    <property type="entry name" value="FtsX_ECD"/>
    <property type="match status" value="1"/>
</dbReference>
<evidence type="ECO:0000256" key="2">
    <source>
        <dbReference type="ARBA" id="ARBA00007379"/>
    </source>
</evidence>
<dbReference type="PANTHER" id="PTHR47755:SF1">
    <property type="entry name" value="CELL DIVISION PROTEIN FTSX"/>
    <property type="match status" value="1"/>
</dbReference>
<keyword evidence="5 10" id="KW-0132">Cell division</keyword>
<keyword evidence="9 10" id="KW-0131">Cell cycle</keyword>
<feature type="transmembrane region" description="Helical" evidence="11">
    <location>
        <begin position="216"/>
        <end position="238"/>
    </location>
</feature>
<protein>
    <recommendedName>
        <fullName evidence="3 10">Cell division protein FtsX</fullName>
    </recommendedName>
</protein>
<keyword evidence="6 11" id="KW-0812">Transmembrane</keyword>
<dbReference type="AlphaFoldDB" id="A0A2U3D8M9"/>
<comment type="similarity">
    <text evidence="2 10">Belongs to the ABC-4 integral membrane protein family. FtsX subfamily.</text>
</comment>
<keyword evidence="8 10" id="KW-0472">Membrane</keyword>
<dbReference type="Proteomes" id="UP000245380">
    <property type="component" value="Unassembled WGS sequence"/>
</dbReference>
<evidence type="ECO:0000256" key="11">
    <source>
        <dbReference type="SAM" id="Phobius"/>
    </source>
</evidence>
<organism evidence="14 15">
    <name type="scientific">Sulfoacidibacillus thermotolerans</name>
    <name type="common">Acidibacillus sulfuroxidans</name>
    <dbReference type="NCBI Taxonomy" id="1765684"/>
    <lineage>
        <taxon>Bacteria</taxon>
        <taxon>Bacillati</taxon>
        <taxon>Bacillota</taxon>
        <taxon>Bacilli</taxon>
        <taxon>Bacillales</taxon>
        <taxon>Alicyclobacillaceae</taxon>
        <taxon>Sulfoacidibacillus</taxon>
    </lineage>
</organism>
<keyword evidence="15" id="KW-1185">Reference proteome</keyword>
<feature type="transmembrane region" description="Helical" evidence="11">
    <location>
        <begin position="21"/>
        <end position="44"/>
    </location>
</feature>
<comment type="subcellular location">
    <subcellularLocation>
        <location evidence="1">Cell membrane</location>
        <topology evidence="1">Multi-pass membrane protein</topology>
    </subcellularLocation>
</comment>
<dbReference type="RefSeq" id="WP_181362960.1">
    <property type="nucleotide sequence ID" value="NZ_MPDK01000010.1"/>
</dbReference>
<proteinExistence type="inferred from homology"/>
<feature type="domain" description="ABC3 transporter permease C-terminal" evidence="12">
    <location>
        <begin position="172"/>
        <end position="287"/>
    </location>
</feature>
<dbReference type="GO" id="GO:0005886">
    <property type="term" value="C:plasma membrane"/>
    <property type="evidence" value="ECO:0007669"/>
    <property type="project" value="UniProtKB-SubCell"/>
</dbReference>
<evidence type="ECO:0000256" key="9">
    <source>
        <dbReference type="ARBA" id="ARBA00023306"/>
    </source>
</evidence>
<dbReference type="PIRSF" id="PIRSF003097">
    <property type="entry name" value="FtsX"/>
    <property type="match status" value="1"/>
</dbReference>
<dbReference type="InterPro" id="IPR004513">
    <property type="entry name" value="FtsX"/>
</dbReference>
<sequence>MKIRTIGRHGREGFKNLFRNGWMTFAAISAVAVTLLILGASLVLSVNIQSMSLNIENQLQFNAYVSDRVPNKELPKLAHELRSIHGVRTVTFISKAEGLKRMKQILQSNSDLINGLGNPLPNEFVLQVNNPHQIPQIANEVKHVRGIEKVQYGASVVPKLLSVMTIVRDTAIIFIAGLIVMGMFLISNTVKITIFTRRREIEIMKLVGATDGFIRGPFFVEGTLMGIFGALIPSVLLYEGYRWIRHQVALFPPFSLLPTPYVMDRVVLVLLACGLFIGVWGSLVSMRKFLRV</sequence>
<evidence type="ECO:0000256" key="1">
    <source>
        <dbReference type="ARBA" id="ARBA00004651"/>
    </source>
</evidence>
<feature type="transmembrane region" description="Helical" evidence="11">
    <location>
        <begin position="171"/>
        <end position="195"/>
    </location>
</feature>
<evidence type="ECO:0000259" key="13">
    <source>
        <dbReference type="Pfam" id="PF18075"/>
    </source>
</evidence>
<evidence type="ECO:0000259" key="12">
    <source>
        <dbReference type="Pfam" id="PF02687"/>
    </source>
</evidence>
<evidence type="ECO:0000256" key="4">
    <source>
        <dbReference type="ARBA" id="ARBA00022475"/>
    </source>
</evidence>
<keyword evidence="4 10" id="KW-1003">Cell membrane</keyword>
<feature type="domain" description="FtsX extracellular" evidence="13">
    <location>
        <begin position="60"/>
        <end position="150"/>
    </location>
</feature>
<dbReference type="Gene3D" id="3.30.70.3040">
    <property type="match status" value="1"/>
</dbReference>
<accession>A0A2U3D8M9</accession>
<dbReference type="PANTHER" id="PTHR47755">
    <property type="entry name" value="CELL DIVISION PROTEIN FTSX"/>
    <property type="match status" value="1"/>
</dbReference>
<dbReference type="EMBL" id="MPDK01000010">
    <property type="protein sequence ID" value="PWI57644.1"/>
    <property type="molecule type" value="Genomic_DNA"/>
</dbReference>
<evidence type="ECO:0000256" key="6">
    <source>
        <dbReference type="ARBA" id="ARBA00022692"/>
    </source>
</evidence>
<evidence type="ECO:0000313" key="14">
    <source>
        <dbReference type="EMBL" id="PWI57644.1"/>
    </source>
</evidence>
<dbReference type="Pfam" id="PF02687">
    <property type="entry name" value="FtsX"/>
    <property type="match status" value="1"/>
</dbReference>
<evidence type="ECO:0000256" key="7">
    <source>
        <dbReference type="ARBA" id="ARBA00022989"/>
    </source>
</evidence>
<dbReference type="InterPro" id="IPR003838">
    <property type="entry name" value="ABC3_permease_C"/>
</dbReference>
<dbReference type="InterPro" id="IPR058204">
    <property type="entry name" value="FtsX_firmicutes-type"/>
</dbReference>
<reference evidence="14 15" key="1">
    <citation type="submission" date="2016-11" db="EMBL/GenBank/DDBJ databases">
        <title>Comparative genomics of Acidibacillus ferroxidans species.</title>
        <authorList>
            <person name="Oliveira G."/>
            <person name="Nunes G."/>
            <person name="Oliveira R."/>
            <person name="Araujo F."/>
            <person name="Salim A."/>
            <person name="Scholte L."/>
            <person name="Morais D."/>
            <person name="Nancucheo I."/>
            <person name="Johnson D.B."/>
            <person name="Grail B."/>
            <person name="Bittencourt J."/>
            <person name="Valadares R."/>
        </authorList>
    </citation>
    <scope>NUCLEOTIDE SEQUENCE [LARGE SCALE GENOMIC DNA]</scope>
    <source>
        <strain evidence="14 15">Y002</strain>
    </source>
</reference>
<evidence type="ECO:0000256" key="5">
    <source>
        <dbReference type="ARBA" id="ARBA00022618"/>
    </source>
</evidence>
<evidence type="ECO:0000256" key="3">
    <source>
        <dbReference type="ARBA" id="ARBA00021907"/>
    </source>
</evidence>
<dbReference type="NCBIfam" id="NF038347">
    <property type="entry name" value="FtsX_Gpos"/>
    <property type="match status" value="1"/>
</dbReference>
<evidence type="ECO:0000313" key="15">
    <source>
        <dbReference type="Proteomes" id="UP000245380"/>
    </source>
</evidence>
<dbReference type="GO" id="GO:0051301">
    <property type="term" value="P:cell division"/>
    <property type="evidence" value="ECO:0007669"/>
    <property type="project" value="UniProtKB-KW"/>
</dbReference>